<evidence type="ECO:0000313" key="11">
    <source>
        <dbReference type="EMBL" id="SEP69770.1"/>
    </source>
</evidence>
<dbReference type="GO" id="GO:0006508">
    <property type="term" value="P:proteolysis"/>
    <property type="evidence" value="ECO:0007669"/>
    <property type="project" value="InterPro"/>
</dbReference>
<sequence>MKNTYLISIVVLLFAMFSTSFNVINAESAPGVSASNAVVLNMDTNEVIYEKKANESREIASITKIMTAIVAIEQNDLDEKVLISSNAAKKEGSSIYTKAGDIYSLEDLVYGLMLRSGNDAATAIAEHVAGSEKGFAFLMNEKASWIGMQNSSFQNPHGLDEEEHFSTAYDMALLTSYAMKNDEFKKIFGTKKYLSKNIDYYWFNKNKLLMSNDYCTGGKTGFTKSAGRTLVTTAEHEGKRIVVVTLNASNDWNDHRVLYDYAFKQIDEESEGFSEEMLNFPSFIESYFDVLNRMHGVKEWSI</sequence>
<dbReference type="GO" id="GO:0071555">
    <property type="term" value="P:cell wall organization"/>
    <property type="evidence" value="ECO:0007669"/>
    <property type="project" value="UniProtKB-KW"/>
</dbReference>
<evidence type="ECO:0000256" key="9">
    <source>
        <dbReference type="RuleBase" id="RU004016"/>
    </source>
</evidence>
<dbReference type="InterPro" id="IPR012338">
    <property type="entry name" value="Beta-lactam/transpept-like"/>
</dbReference>
<gene>
    <name evidence="11" type="ORF">SAMN05216362_102116</name>
</gene>
<feature type="active site" description="Acyl-ester intermediate" evidence="7">
    <location>
        <position position="61"/>
    </location>
</feature>
<organism evidence="11 12">
    <name type="scientific">Piscibacillus halophilus</name>
    <dbReference type="NCBI Taxonomy" id="571933"/>
    <lineage>
        <taxon>Bacteria</taxon>
        <taxon>Bacillati</taxon>
        <taxon>Bacillota</taxon>
        <taxon>Bacilli</taxon>
        <taxon>Bacillales</taxon>
        <taxon>Bacillaceae</taxon>
        <taxon>Piscibacillus</taxon>
    </lineage>
</organism>
<keyword evidence="12" id="KW-1185">Reference proteome</keyword>
<dbReference type="SUPFAM" id="SSF56601">
    <property type="entry name" value="beta-lactamase/transpeptidase-like"/>
    <property type="match status" value="1"/>
</dbReference>
<keyword evidence="6" id="KW-0961">Cell wall biogenesis/degradation</keyword>
<evidence type="ECO:0000256" key="3">
    <source>
        <dbReference type="ARBA" id="ARBA00022801"/>
    </source>
</evidence>
<evidence type="ECO:0000256" key="5">
    <source>
        <dbReference type="ARBA" id="ARBA00022984"/>
    </source>
</evidence>
<dbReference type="PANTHER" id="PTHR21581">
    <property type="entry name" value="D-ALANYL-D-ALANINE CARBOXYPEPTIDASE"/>
    <property type="match status" value="1"/>
</dbReference>
<evidence type="ECO:0000256" key="4">
    <source>
        <dbReference type="ARBA" id="ARBA00022960"/>
    </source>
</evidence>
<dbReference type="AlphaFoldDB" id="A0A1H8ZZA9"/>
<accession>A0A1H8ZZA9</accession>
<keyword evidence="3" id="KW-0378">Hydrolase</keyword>
<comment type="similarity">
    <text evidence="1 9">Belongs to the peptidase S11 family.</text>
</comment>
<dbReference type="Proteomes" id="UP000199427">
    <property type="component" value="Unassembled WGS sequence"/>
</dbReference>
<keyword evidence="2" id="KW-0732">Signal</keyword>
<feature type="active site" description="Acyl-ester intermediate" evidence="7">
    <location>
        <position position="64"/>
    </location>
</feature>
<evidence type="ECO:0000256" key="8">
    <source>
        <dbReference type="PIRSR" id="PIRSR618044-2"/>
    </source>
</evidence>
<dbReference type="InterPro" id="IPR001967">
    <property type="entry name" value="Peptidase_S11_N"/>
</dbReference>
<dbReference type="RefSeq" id="WP_256205221.1">
    <property type="nucleotide sequence ID" value="NZ_FOES01000002.1"/>
</dbReference>
<evidence type="ECO:0000313" key="12">
    <source>
        <dbReference type="Proteomes" id="UP000199427"/>
    </source>
</evidence>
<reference evidence="11 12" key="1">
    <citation type="submission" date="2016-10" db="EMBL/GenBank/DDBJ databases">
        <authorList>
            <person name="de Groot N.N."/>
        </authorList>
    </citation>
    <scope>NUCLEOTIDE SEQUENCE [LARGE SCALE GENOMIC DNA]</scope>
    <source>
        <strain evidence="11 12">DSM 21633</strain>
    </source>
</reference>
<dbReference type="PANTHER" id="PTHR21581:SF33">
    <property type="entry name" value="D-ALANYL-D-ALANINE CARBOXYPEPTIDASE DACB"/>
    <property type="match status" value="1"/>
</dbReference>
<dbReference type="STRING" id="571933.SAMN05216362_102116"/>
<dbReference type="Pfam" id="PF00768">
    <property type="entry name" value="Peptidase_S11"/>
    <property type="match status" value="1"/>
</dbReference>
<evidence type="ECO:0000256" key="7">
    <source>
        <dbReference type="PIRSR" id="PIRSR618044-1"/>
    </source>
</evidence>
<dbReference type="EMBL" id="FOES01000002">
    <property type="protein sequence ID" value="SEP69770.1"/>
    <property type="molecule type" value="Genomic_DNA"/>
</dbReference>
<feature type="active site" evidence="7">
    <location>
        <position position="116"/>
    </location>
</feature>
<dbReference type="GO" id="GO:0009252">
    <property type="term" value="P:peptidoglycan biosynthetic process"/>
    <property type="evidence" value="ECO:0007669"/>
    <property type="project" value="UniProtKB-KW"/>
</dbReference>
<protein>
    <submittedName>
        <fullName evidence="11">D-alanyl-D-alanine carboxypeptidase</fullName>
    </submittedName>
</protein>
<dbReference type="GO" id="GO:0009002">
    <property type="term" value="F:serine-type D-Ala-D-Ala carboxypeptidase activity"/>
    <property type="evidence" value="ECO:0007669"/>
    <property type="project" value="InterPro"/>
</dbReference>
<feature type="domain" description="Peptidase S11 D-alanyl-D-alanine carboxypeptidase A N-terminal" evidence="10">
    <location>
        <begin position="26"/>
        <end position="249"/>
    </location>
</feature>
<evidence type="ECO:0000259" key="10">
    <source>
        <dbReference type="Pfam" id="PF00768"/>
    </source>
</evidence>
<keyword evidence="11" id="KW-0645">Protease</keyword>
<evidence type="ECO:0000256" key="6">
    <source>
        <dbReference type="ARBA" id="ARBA00023316"/>
    </source>
</evidence>
<keyword evidence="4" id="KW-0133">Cell shape</keyword>
<dbReference type="Gene3D" id="3.40.710.10">
    <property type="entry name" value="DD-peptidase/beta-lactamase superfamily"/>
    <property type="match status" value="1"/>
</dbReference>
<dbReference type="PRINTS" id="PR00725">
    <property type="entry name" value="DADACBPTASE1"/>
</dbReference>
<evidence type="ECO:0000256" key="2">
    <source>
        <dbReference type="ARBA" id="ARBA00022729"/>
    </source>
</evidence>
<name>A0A1H8ZZA9_9BACI</name>
<feature type="binding site" evidence="8">
    <location>
        <position position="219"/>
    </location>
    <ligand>
        <name>substrate</name>
    </ligand>
</feature>
<dbReference type="GO" id="GO:0008360">
    <property type="term" value="P:regulation of cell shape"/>
    <property type="evidence" value="ECO:0007669"/>
    <property type="project" value="UniProtKB-KW"/>
</dbReference>
<proteinExistence type="inferred from homology"/>
<dbReference type="InterPro" id="IPR018044">
    <property type="entry name" value="Peptidase_S11"/>
</dbReference>
<keyword evidence="11" id="KW-0121">Carboxypeptidase</keyword>
<evidence type="ECO:0000256" key="1">
    <source>
        <dbReference type="ARBA" id="ARBA00007164"/>
    </source>
</evidence>
<keyword evidence="5" id="KW-0573">Peptidoglycan synthesis</keyword>